<dbReference type="EC" id="2.3.1.269" evidence="9"/>
<dbReference type="InterPro" id="IPR004563">
    <property type="entry name" value="Apolipo_AcylTrfase"/>
</dbReference>
<keyword evidence="7 9" id="KW-0472">Membrane</keyword>
<feature type="domain" description="CN hydrolase" evidence="10">
    <location>
        <begin position="242"/>
        <end position="506"/>
    </location>
</feature>
<evidence type="ECO:0000256" key="2">
    <source>
        <dbReference type="ARBA" id="ARBA00010065"/>
    </source>
</evidence>
<evidence type="ECO:0000256" key="6">
    <source>
        <dbReference type="ARBA" id="ARBA00022989"/>
    </source>
</evidence>
<proteinExistence type="inferred from homology"/>
<evidence type="ECO:0000256" key="3">
    <source>
        <dbReference type="ARBA" id="ARBA00022475"/>
    </source>
</evidence>
<dbReference type="SUPFAM" id="SSF56317">
    <property type="entry name" value="Carbon-nitrogen hydrolase"/>
    <property type="match status" value="1"/>
</dbReference>
<dbReference type="HAMAP" id="MF_01148">
    <property type="entry name" value="Lnt"/>
    <property type="match status" value="1"/>
</dbReference>
<dbReference type="PANTHER" id="PTHR38686">
    <property type="entry name" value="APOLIPOPROTEIN N-ACYLTRANSFERASE"/>
    <property type="match status" value="1"/>
</dbReference>
<dbReference type="PANTHER" id="PTHR38686:SF1">
    <property type="entry name" value="APOLIPOPROTEIN N-ACYLTRANSFERASE"/>
    <property type="match status" value="1"/>
</dbReference>
<keyword evidence="3 9" id="KW-1003">Cell membrane</keyword>
<dbReference type="PROSITE" id="PS50263">
    <property type="entry name" value="CN_HYDROLASE"/>
    <property type="match status" value="1"/>
</dbReference>
<comment type="pathway">
    <text evidence="9">Protein modification; lipoprotein biosynthesis (N-acyl transfer).</text>
</comment>
<sequence length="536" mass="58055">MHTPRSLPDVSGRLALSGRWTPLAAFGAGLISATGFAPLALWPLTLAALAFLLHLIAQQSSARRVALIGWLFGVGHFVVGNNWIATAFTYQAEMPAWLGWIAVFLLALYLAVYPMLAGLGAWYVARRSVREAGWPLVFAFAGSWTIAEWLRSWVFTGYVWNPLGMVTLGGFTRPGLAAIAPWFGTYALSAVVVVLAGCWWRATQRVAPGRRAALLAVPLAAMLLPLLVPHDRSQGTLAFTLVQPHIPQEELTDPTKYESQFGKTAALTLARKPGTRRLVLWPESGVPDYLRPGYPQYFYAESTFAADPDLARERIGRVMGPNSVLMTGAVDLIMGNGHVVAATNSVTALDSRGDIVGSYAKAHLVPYGEYLPMRALLEPLGLSRLVAGSLDFWPGPGPRTIDLGAWGKAGVQICYEIIFSGQVVDRAHRPDYIFNPSNDGWFGAFGPPQHLAQARMRAIEEGLPVLRATTTGISAIVDANGIVRQFLPLGRSGRIDGFVPPAHAPTPFARLGNMLPLGWALVLLAGSAIALRRRRR</sequence>
<dbReference type="InterPro" id="IPR045378">
    <property type="entry name" value="LNT_N"/>
</dbReference>
<dbReference type="GO" id="GO:0016746">
    <property type="term" value="F:acyltransferase activity"/>
    <property type="evidence" value="ECO:0007669"/>
    <property type="project" value="UniProtKB-KW"/>
</dbReference>
<name>A0ABV8RK52_9SPHN</name>
<organism evidence="11 12">
    <name type="scientific">Novosphingobium tardum</name>
    <dbReference type="NCBI Taxonomy" id="1538021"/>
    <lineage>
        <taxon>Bacteria</taxon>
        <taxon>Pseudomonadati</taxon>
        <taxon>Pseudomonadota</taxon>
        <taxon>Alphaproteobacteria</taxon>
        <taxon>Sphingomonadales</taxon>
        <taxon>Sphingomonadaceae</taxon>
        <taxon>Novosphingobium</taxon>
    </lineage>
</organism>
<feature type="transmembrane region" description="Helical" evidence="9">
    <location>
        <begin position="20"/>
        <end position="53"/>
    </location>
</feature>
<evidence type="ECO:0000313" key="11">
    <source>
        <dbReference type="EMBL" id="MFC4293697.1"/>
    </source>
</evidence>
<dbReference type="Proteomes" id="UP001595828">
    <property type="component" value="Unassembled WGS sequence"/>
</dbReference>
<feature type="transmembrane region" description="Helical" evidence="9">
    <location>
        <begin position="97"/>
        <end position="124"/>
    </location>
</feature>
<evidence type="ECO:0000256" key="8">
    <source>
        <dbReference type="ARBA" id="ARBA00023315"/>
    </source>
</evidence>
<accession>A0ABV8RK52</accession>
<dbReference type="NCBIfam" id="TIGR00546">
    <property type="entry name" value="lnt"/>
    <property type="match status" value="1"/>
</dbReference>
<evidence type="ECO:0000256" key="4">
    <source>
        <dbReference type="ARBA" id="ARBA00022679"/>
    </source>
</evidence>
<evidence type="ECO:0000256" key="5">
    <source>
        <dbReference type="ARBA" id="ARBA00022692"/>
    </source>
</evidence>
<evidence type="ECO:0000256" key="7">
    <source>
        <dbReference type="ARBA" id="ARBA00023136"/>
    </source>
</evidence>
<comment type="function">
    <text evidence="9">Catalyzes the phospholipid dependent N-acylation of the N-terminal cysteine of apolipoprotein, the last step in lipoprotein maturation.</text>
</comment>
<feature type="transmembrane region" description="Helical" evidence="9">
    <location>
        <begin position="65"/>
        <end position="85"/>
    </location>
</feature>
<keyword evidence="6 9" id="KW-1133">Transmembrane helix</keyword>
<dbReference type="InterPro" id="IPR036526">
    <property type="entry name" value="C-N_Hydrolase_sf"/>
</dbReference>
<comment type="similarity">
    <text evidence="2 9">Belongs to the CN hydrolase family. Apolipoprotein N-acyltransferase subfamily.</text>
</comment>
<protein>
    <recommendedName>
        <fullName evidence="9">Apolipoprotein N-acyltransferase</fullName>
        <shortName evidence="9">ALP N-acyltransferase</shortName>
        <ecNumber evidence="9">2.3.1.269</ecNumber>
    </recommendedName>
</protein>
<dbReference type="InterPro" id="IPR003010">
    <property type="entry name" value="C-N_Hydrolase"/>
</dbReference>
<evidence type="ECO:0000259" key="10">
    <source>
        <dbReference type="PROSITE" id="PS50263"/>
    </source>
</evidence>
<comment type="subcellular location">
    <subcellularLocation>
        <location evidence="1 9">Cell membrane</location>
        <topology evidence="1 9">Multi-pass membrane protein</topology>
    </subcellularLocation>
</comment>
<feature type="transmembrane region" description="Helical" evidence="9">
    <location>
        <begin position="212"/>
        <end position="228"/>
    </location>
</feature>
<evidence type="ECO:0000313" key="12">
    <source>
        <dbReference type="Proteomes" id="UP001595828"/>
    </source>
</evidence>
<keyword evidence="5 9" id="KW-0812">Transmembrane</keyword>
<feature type="transmembrane region" description="Helical" evidence="9">
    <location>
        <begin position="179"/>
        <end position="200"/>
    </location>
</feature>
<keyword evidence="8 9" id="KW-0012">Acyltransferase</keyword>
<dbReference type="EMBL" id="JBHSDR010000003">
    <property type="protein sequence ID" value="MFC4293697.1"/>
    <property type="molecule type" value="Genomic_DNA"/>
</dbReference>
<gene>
    <name evidence="9 11" type="primary">lnt</name>
    <name evidence="11" type="ORF">ACFO0A_01350</name>
</gene>
<dbReference type="RefSeq" id="WP_379537186.1">
    <property type="nucleotide sequence ID" value="NZ_JBHSDR010000003.1"/>
</dbReference>
<keyword evidence="4 9" id="KW-0808">Transferase</keyword>
<dbReference type="Pfam" id="PF20154">
    <property type="entry name" value="LNT_N"/>
    <property type="match status" value="1"/>
</dbReference>
<keyword evidence="12" id="KW-1185">Reference proteome</keyword>
<feature type="transmembrane region" description="Helical" evidence="9">
    <location>
        <begin position="136"/>
        <end position="159"/>
    </location>
</feature>
<dbReference type="CDD" id="cd07571">
    <property type="entry name" value="ALP_N-acyl_transferase"/>
    <property type="match status" value="1"/>
</dbReference>
<dbReference type="Gene3D" id="3.60.110.10">
    <property type="entry name" value="Carbon-nitrogen hydrolase"/>
    <property type="match status" value="1"/>
</dbReference>
<comment type="catalytic activity">
    <reaction evidence="9">
        <text>N-terminal S-1,2-diacyl-sn-glyceryl-L-cysteinyl-[lipoprotein] + a glycerophospholipid = N-acyl-S-1,2-diacyl-sn-glyceryl-L-cysteinyl-[lipoprotein] + a 2-acyl-sn-glycero-3-phospholipid + H(+)</text>
        <dbReference type="Rhea" id="RHEA:48228"/>
        <dbReference type="Rhea" id="RHEA-COMP:14681"/>
        <dbReference type="Rhea" id="RHEA-COMP:14684"/>
        <dbReference type="ChEBI" id="CHEBI:15378"/>
        <dbReference type="ChEBI" id="CHEBI:136912"/>
        <dbReference type="ChEBI" id="CHEBI:140656"/>
        <dbReference type="ChEBI" id="CHEBI:140657"/>
        <dbReference type="ChEBI" id="CHEBI:140660"/>
        <dbReference type="EC" id="2.3.1.269"/>
    </reaction>
</comment>
<reference evidence="12" key="1">
    <citation type="journal article" date="2019" name="Int. J. Syst. Evol. Microbiol.">
        <title>The Global Catalogue of Microorganisms (GCM) 10K type strain sequencing project: providing services to taxonomists for standard genome sequencing and annotation.</title>
        <authorList>
            <consortium name="The Broad Institute Genomics Platform"/>
            <consortium name="The Broad Institute Genome Sequencing Center for Infectious Disease"/>
            <person name="Wu L."/>
            <person name="Ma J."/>
        </authorList>
    </citation>
    <scope>NUCLEOTIDE SEQUENCE [LARGE SCALE GENOMIC DNA]</scope>
    <source>
        <strain evidence="12">CGMCC 1.12989</strain>
    </source>
</reference>
<dbReference type="Pfam" id="PF00795">
    <property type="entry name" value="CN_hydrolase"/>
    <property type="match status" value="1"/>
</dbReference>
<evidence type="ECO:0000256" key="1">
    <source>
        <dbReference type="ARBA" id="ARBA00004651"/>
    </source>
</evidence>
<comment type="caution">
    <text evidence="11">The sequence shown here is derived from an EMBL/GenBank/DDBJ whole genome shotgun (WGS) entry which is preliminary data.</text>
</comment>
<feature type="transmembrane region" description="Helical" evidence="9">
    <location>
        <begin position="514"/>
        <end position="531"/>
    </location>
</feature>
<evidence type="ECO:0000256" key="9">
    <source>
        <dbReference type="HAMAP-Rule" id="MF_01148"/>
    </source>
</evidence>